<feature type="region of interest" description="Disordered" evidence="9">
    <location>
        <begin position="1294"/>
        <end position="1378"/>
    </location>
</feature>
<dbReference type="InterPro" id="IPR014784">
    <property type="entry name" value="Cu2_ascorb_mOase-like_C"/>
</dbReference>
<dbReference type="OMA" id="GFNEKSH"/>
<evidence type="ECO:0000256" key="6">
    <source>
        <dbReference type="ARBA" id="ARBA00023033"/>
    </source>
</evidence>
<dbReference type="OrthoDB" id="10003276at2759"/>
<dbReference type="Gene3D" id="2.60.120.230">
    <property type="match status" value="1"/>
</dbReference>
<dbReference type="Gene3D" id="2.60.120.310">
    <property type="entry name" value="Copper type II, ascorbate-dependent monooxygenase, N-terminal domain"/>
    <property type="match status" value="1"/>
</dbReference>
<evidence type="ECO:0000256" key="4">
    <source>
        <dbReference type="ARBA" id="ARBA00023002"/>
    </source>
</evidence>
<keyword evidence="7" id="KW-1015">Disulfide bond</keyword>
<comment type="cofactor">
    <cofactor evidence="1">
        <name>Cu(2+)</name>
        <dbReference type="ChEBI" id="CHEBI:29036"/>
    </cofactor>
</comment>
<evidence type="ECO:0000313" key="12">
    <source>
        <dbReference type="EMBL" id="EZA59960.1"/>
    </source>
</evidence>
<dbReference type="InterPro" id="IPR008977">
    <property type="entry name" value="PHM/PNGase_F_dom_sf"/>
</dbReference>
<dbReference type="Proteomes" id="UP000053097">
    <property type="component" value="Unassembled WGS sequence"/>
</dbReference>
<feature type="region of interest" description="Disordered" evidence="9">
    <location>
        <begin position="1565"/>
        <end position="1614"/>
    </location>
</feature>
<dbReference type="CDD" id="cd09631">
    <property type="entry name" value="DOMON_DOH"/>
    <property type="match status" value="1"/>
</dbReference>
<dbReference type="PROSITE" id="PS50836">
    <property type="entry name" value="DOMON"/>
    <property type="match status" value="1"/>
</dbReference>
<dbReference type="InterPro" id="IPR024548">
    <property type="entry name" value="Cu2_monoox_C"/>
</dbReference>
<dbReference type="FunFam" id="2.60.120.310:FF:000004">
    <property type="entry name" value="DBH-like monooxygenase protein 1"/>
    <property type="match status" value="1"/>
</dbReference>
<protein>
    <submittedName>
        <fullName evidence="12">MOXD1-like protein</fullName>
    </submittedName>
</protein>
<dbReference type="Gene3D" id="2.60.40.1210">
    <property type="entry name" value="Cellobiose dehydrogenase, cytochrome domain"/>
    <property type="match status" value="1"/>
</dbReference>
<dbReference type="Pfam" id="PF03712">
    <property type="entry name" value="Cu2_monoox_C"/>
    <property type="match status" value="1"/>
</dbReference>
<dbReference type="PANTHER" id="PTHR10157:SF23">
    <property type="entry name" value="MOXD1 HOMOLOG 1"/>
    <property type="match status" value="1"/>
</dbReference>
<dbReference type="GO" id="GO:0030667">
    <property type="term" value="C:secretory granule membrane"/>
    <property type="evidence" value="ECO:0007669"/>
    <property type="project" value="TreeGrafter"/>
</dbReference>
<keyword evidence="6" id="KW-0503">Monooxygenase</keyword>
<feature type="compositionally biased region" description="Basic and acidic residues" evidence="9">
    <location>
        <begin position="1565"/>
        <end position="1603"/>
    </location>
</feature>
<dbReference type="GO" id="GO:0005615">
    <property type="term" value="C:extracellular space"/>
    <property type="evidence" value="ECO:0007669"/>
    <property type="project" value="TreeGrafter"/>
</dbReference>
<keyword evidence="4" id="KW-0560">Oxidoreductase</keyword>
<reference evidence="12 13" key="1">
    <citation type="journal article" date="2014" name="Curr. Biol.">
        <title>The genome of the clonal raider ant Cerapachys biroi.</title>
        <authorList>
            <person name="Oxley P.R."/>
            <person name="Ji L."/>
            <person name="Fetter-Pruneda I."/>
            <person name="McKenzie S.K."/>
            <person name="Li C."/>
            <person name="Hu H."/>
            <person name="Zhang G."/>
            <person name="Kronauer D.J."/>
        </authorList>
    </citation>
    <scope>NUCLEOTIDE SEQUENCE [LARGE SCALE GENOMIC DNA]</scope>
</reference>
<keyword evidence="10" id="KW-1133">Transmembrane helix</keyword>
<dbReference type="InterPro" id="IPR005018">
    <property type="entry name" value="DOMON_domain"/>
</dbReference>
<evidence type="ECO:0000256" key="1">
    <source>
        <dbReference type="ARBA" id="ARBA00001973"/>
    </source>
</evidence>
<dbReference type="FunFam" id="2.60.120.230:FF:000001">
    <property type="entry name" value="Monooxygenase, DBH-like 1"/>
    <property type="match status" value="1"/>
</dbReference>
<name>A0A026WV84_OOCBI</name>
<feature type="compositionally biased region" description="Basic and acidic residues" evidence="9">
    <location>
        <begin position="1328"/>
        <end position="1378"/>
    </location>
</feature>
<evidence type="ECO:0000256" key="2">
    <source>
        <dbReference type="ARBA" id="ARBA00010676"/>
    </source>
</evidence>
<dbReference type="Pfam" id="PF03351">
    <property type="entry name" value="DOMON"/>
    <property type="match status" value="1"/>
</dbReference>
<evidence type="ECO:0000256" key="8">
    <source>
        <dbReference type="ARBA" id="ARBA00023180"/>
    </source>
</evidence>
<dbReference type="GO" id="GO:0004500">
    <property type="term" value="F:dopamine beta-monooxygenase activity"/>
    <property type="evidence" value="ECO:0007669"/>
    <property type="project" value="InterPro"/>
</dbReference>
<evidence type="ECO:0000256" key="10">
    <source>
        <dbReference type="SAM" id="Phobius"/>
    </source>
</evidence>
<evidence type="ECO:0000256" key="5">
    <source>
        <dbReference type="ARBA" id="ARBA00023008"/>
    </source>
</evidence>
<feature type="region of interest" description="Disordered" evidence="9">
    <location>
        <begin position="226"/>
        <end position="262"/>
    </location>
</feature>
<dbReference type="InterPro" id="IPR028460">
    <property type="entry name" value="Tbh/DBH"/>
</dbReference>
<evidence type="ECO:0000256" key="9">
    <source>
        <dbReference type="SAM" id="MobiDB-lite"/>
    </source>
</evidence>
<feature type="compositionally biased region" description="Polar residues" evidence="9">
    <location>
        <begin position="1604"/>
        <end position="1614"/>
    </location>
</feature>
<keyword evidence="8" id="KW-0325">Glycoprotein</keyword>
<feature type="region of interest" description="Disordered" evidence="9">
    <location>
        <begin position="1441"/>
        <end position="1492"/>
    </location>
</feature>
<keyword evidence="10" id="KW-0472">Membrane</keyword>
<keyword evidence="13" id="KW-1185">Reference proteome</keyword>
<dbReference type="InterPro" id="IPR000323">
    <property type="entry name" value="Cu2_ascorb_mOase_N"/>
</dbReference>
<feature type="transmembrane region" description="Helical" evidence="10">
    <location>
        <begin position="915"/>
        <end position="934"/>
    </location>
</feature>
<dbReference type="SUPFAM" id="SSF49344">
    <property type="entry name" value="CBD9-like"/>
    <property type="match status" value="1"/>
</dbReference>
<feature type="region of interest" description="Disordered" evidence="9">
    <location>
        <begin position="1047"/>
        <end position="1237"/>
    </location>
</feature>
<evidence type="ECO:0000256" key="7">
    <source>
        <dbReference type="ARBA" id="ARBA00023157"/>
    </source>
</evidence>
<accession>A0A026WV84</accession>
<keyword evidence="10" id="KW-0812">Transmembrane</keyword>
<feature type="compositionally biased region" description="Basic and acidic residues" evidence="9">
    <location>
        <begin position="1197"/>
        <end position="1237"/>
    </location>
</feature>
<dbReference type="PANTHER" id="PTHR10157">
    <property type="entry name" value="DOPAMINE BETA HYDROXYLASE RELATED"/>
    <property type="match status" value="1"/>
</dbReference>
<dbReference type="GO" id="GO:0005507">
    <property type="term" value="F:copper ion binding"/>
    <property type="evidence" value="ECO:0007669"/>
    <property type="project" value="InterPro"/>
</dbReference>
<feature type="compositionally biased region" description="Basic and acidic residues" evidence="9">
    <location>
        <begin position="233"/>
        <end position="262"/>
    </location>
</feature>
<dbReference type="InterPro" id="IPR000945">
    <property type="entry name" value="DBH-like"/>
</dbReference>
<dbReference type="PRINTS" id="PR00767">
    <property type="entry name" value="DBMONOXGNASE"/>
</dbReference>
<evidence type="ECO:0000313" key="13">
    <source>
        <dbReference type="Proteomes" id="UP000053097"/>
    </source>
</evidence>
<feature type="compositionally biased region" description="Basic and acidic residues" evidence="9">
    <location>
        <begin position="1053"/>
        <end position="1123"/>
    </location>
</feature>
<dbReference type="InterPro" id="IPR045266">
    <property type="entry name" value="DOH_DOMON"/>
</dbReference>
<evidence type="ECO:0000256" key="3">
    <source>
        <dbReference type="ARBA" id="ARBA00022723"/>
    </source>
</evidence>
<dbReference type="SUPFAM" id="SSF49742">
    <property type="entry name" value="PHM/PNGase F"/>
    <property type="match status" value="2"/>
</dbReference>
<gene>
    <name evidence="12" type="ORF">X777_16163</name>
</gene>
<dbReference type="SMART" id="SM00664">
    <property type="entry name" value="DoH"/>
    <property type="match status" value="1"/>
</dbReference>
<feature type="transmembrane region" description="Helical" evidence="10">
    <location>
        <begin position="946"/>
        <end position="965"/>
    </location>
</feature>
<dbReference type="InterPro" id="IPR036939">
    <property type="entry name" value="Cu2_ascorb_mOase_N_sf"/>
</dbReference>
<keyword evidence="3" id="KW-0479">Metal-binding</keyword>
<dbReference type="GO" id="GO:0042420">
    <property type="term" value="P:dopamine catabolic process"/>
    <property type="evidence" value="ECO:0007669"/>
    <property type="project" value="TreeGrafter"/>
</dbReference>
<dbReference type="Pfam" id="PF01082">
    <property type="entry name" value="Cu2_monooxygen"/>
    <property type="match status" value="1"/>
</dbReference>
<comment type="similarity">
    <text evidence="2">Belongs to the copper type II ascorbate-dependent monooxygenase family.</text>
</comment>
<organism evidence="12 13">
    <name type="scientific">Ooceraea biroi</name>
    <name type="common">Clonal raider ant</name>
    <name type="synonym">Cerapachys biroi</name>
    <dbReference type="NCBI Taxonomy" id="2015173"/>
    <lineage>
        <taxon>Eukaryota</taxon>
        <taxon>Metazoa</taxon>
        <taxon>Ecdysozoa</taxon>
        <taxon>Arthropoda</taxon>
        <taxon>Hexapoda</taxon>
        <taxon>Insecta</taxon>
        <taxon>Pterygota</taxon>
        <taxon>Neoptera</taxon>
        <taxon>Endopterygota</taxon>
        <taxon>Hymenoptera</taxon>
        <taxon>Apocrita</taxon>
        <taxon>Aculeata</taxon>
        <taxon>Formicoidea</taxon>
        <taxon>Formicidae</taxon>
        <taxon>Dorylinae</taxon>
        <taxon>Ooceraea</taxon>
    </lineage>
</organism>
<feature type="compositionally biased region" description="Basic and acidic residues" evidence="9">
    <location>
        <begin position="1130"/>
        <end position="1166"/>
    </location>
</feature>
<sequence>MKHQEEKKEAEEDVATQVDRDIGHCDLLDLYVQHMDETMRTMLYRNKRHPMDPVSRRIKRSLETEPLLRVGNFKKQRLDVDEDWLKQWKVKKRIIPYKNDALDYSNKREENLDPDQHEILLNTTQKSKLYSEEMTTIFEDATDANYNIVRDKDEPPVVEDQTNAEDLTIEPLELEEEIAVEDWQDPEINKETSEFEIISENERINPKPFDDPSFKRKPWGSRAPKKYFPPLEKPVKDAQEARSHAKGEVTRPKRDTTKTAKVEKKRPKFTRYEQLDEDGDVILEWDPSDDKEVVFKVTARTLGYVGIGFNEKSHMKGADILLAWVDDTGIVNLLDSHGIEEVNAAPVTDTSQDVRVLGGSQNDTHTTVMFARDWDTCDPQDHQLTGDSIRVLWALHQTDPELNTAEWHGDRRGGKALRVRTAAAHSPPEETQNVQHWDIKLSQYNVSGDMDTIYWCKLFKAPPLKEKHHMIGYTPLVEKTHEDLVHHVILYECASTGLTLDRLDILRRQTRLSGVHCYSSNMPPQWESCLQPILAWARGSKGEWLPKHVGIPIAEHGEESYYMLEVHYNNPNMRKVIDSSGVRLHFTSQLRPQEAGILVTGVAVSPLHLVPPRQKEYATAGYCTPHCTNTMFPESGINIVSVVLHSHLAGRRLSLKHIRQGKELPRIVEDKHFDFDYQQSHSLEEEVNVLPGDELVAECVYSTLDRTIPTLGGYAASQEMCLAFVVHYPRTPLAACYSMTPVKDLFRTLGVNSFQGVTMDYLETLFLTTGTDLALSSNNQQQLSNNQQQLATYPIEKRMDKINVTLAKETEQAFRKMRENHESDNVFTRLIIEEPEEFKGRTLAEHMLALPWTEELLARSIENSLYHGKHMTFCRKRDDRLALPADIQTFPNYTALPEANNTFCKLKMKSGSSSIPLPLVINLVTIIIASVLIMRRTRHVVLPVRSWQYIGLLIVSLACLTLGLVSRDREGHSGSLAGPELSHQAPHEVDACPNLNAITKILSCPIAEPEEPTKPVDDHKTGISEFRVLPASQRSVFSRSLSLDRSSRIGSQEIREQSRNRDLRAADRLSRTRVSDDETNRRLRESRSRMTARSRDTRNSFDASRSRDLPNRATDRRSAEQRSRNLQNRLTDRMNSRFEDRRSRSTERREVNEIERRQDRVKRSMDSRNSLSLQRRTSLDRDRRLLSMEQRLPSEINRQESRKVSRERREYRDLARDRVDRQSEMREHRSSRREDRRNLLDRSARIARDDIDRNNNLDRRNRERSIEVRRALPHRVADQVRKSSVTTIDSRRDLTRSNNRHSVSRSVERLNTNDLSRETLNRQVRSIDSNEKSSDRRLSSERRSSVRSMERREINHLERQKDENRRSLDRARVLPADSHRRIVSQRDFRENRARENSRAGLTRSRYDFEEIASREQRLARSSRSVDSNAIDRREFARIRDSRDHERKVRDSSAARRDLSLERRERTNRLQRSREERRIVAQKSRETERRLSERISERRFSDRRVTADSARLESRGLSERRIDDSLRSREGSRMTDRRLERSPELRISRERILERRLLHSQRFDRRIDDSSKSRERSRVADQRVDRSRELQISREKLSEGRRLENPNSREGSRMQNRVRINSELRNSMRMMERRANSGVFSENKIVHSSEGRSNARHDLHIRNEKERGIARSAETPDKGFIRQQRQTSANLDTTKKPSRLISLHRVVGVSRTSNQVREQSKLSAERTLAKNAENNRLSARWKRNLQDTRIDRNVEIWTKTASLKDYGFLKYLMNYDLVKQAFLVALCTVYGFSLYNGKKSYISSNIVQRMQRFIIW</sequence>
<dbReference type="EMBL" id="KK107087">
    <property type="protein sequence ID" value="EZA59960.1"/>
    <property type="molecule type" value="Genomic_DNA"/>
</dbReference>
<dbReference type="GO" id="GO:0042421">
    <property type="term" value="P:norepinephrine biosynthetic process"/>
    <property type="evidence" value="ECO:0007669"/>
    <property type="project" value="TreeGrafter"/>
</dbReference>
<evidence type="ECO:0000259" key="11">
    <source>
        <dbReference type="PROSITE" id="PS50836"/>
    </source>
</evidence>
<feature type="compositionally biased region" description="Basic and acidic residues" evidence="9">
    <location>
        <begin position="1177"/>
        <end position="1186"/>
    </location>
</feature>
<dbReference type="GO" id="GO:0006589">
    <property type="term" value="P:octopamine biosynthetic process"/>
    <property type="evidence" value="ECO:0007669"/>
    <property type="project" value="TreeGrafter"/>
</dbReference>
<feature type="domain" description="DOMON" evidence="11">
    <location>
        <begin position="279"/>
        <end position="396"/>
    </location>
</feature>
<proteinExistence type="inferred from homology"/>
<keyword evidence="5" id="KW-0186">Copper</keyword>